<evidence type="ECO:0000313" key="8">
    <source>
        <dbReference type="EMBL" id="RAL10930.1"/>
    </source>
</evidence>
<keyword evidence="3" id="KW-0238">DNA-binding</keyword>
<keyword evidence="9" id="KW-1185">Reference proteome</keyword>
<feature type="region of interest" description="Disordered" evidence="6">
    <location>
        <begin position="296"/>
        <end position="344"/>
    </location>
</feature>
<feature type="compositionally biased region" description="Basic and acidic residues" evidence="6">
    <location>
        <begin position="199"/>
        <end position="210"/>
    </location>
</feature>
<evidence type="ECO:0000256" key="3">
    <source>
        <dbReference type="ARBA" id="ARBA00023125"/>
    </source>
</evidence>
<feature type="compositionally biased region" description="Low complexity" evidence="6">
    <location>
        <begin position="296"/>
        <end position="305"/>
    </location>
</feature>
<comment type="subcellular location">
    <subcellularLocation>
        <location evidence="1">Nucleus</location>
    </subcellularLocation>
</comment>
<dbReference type="CDD" id="cd14687">
    <property type="entry name" value="bZIP_ATF2"/>
    <property type="match status" value="1"/>
</dbReference>
<feature type="domain" description="BZIP" evidence="7">
    <location>
        <begin position="207"/>
        <end position="270"/>
    </location>
</feature>
<dbReference type="AlphaFoldDB" id="A0A395HT15"/>
<dbReference type="Proteomes" id="UP000248961">
    <property type="component" value="Unassembled WGS sequence"/>
</dbReference>
<dbReference type="Gene3D" id="1.20.5.170">
    <property type="match status" value="1"/>
</dbReference>
<dbReference type="SMART" id="SM00338">
    <property type="entry name" value="BRLZ"/>
    <property type="match status" value="1"/>
</dbReference>
<keyword evidence="4" id="KW-0804">Transcription</keyword>
<feature type="region of interest" description="Disordered" evidence="6">
    <location>
        <begin position="50"/>
        <end position="124"/>
    </location>
</feature>
<sequence>MSVNLEHSSAIPGAPSKSEISWTEPMSFVLDGNISSDFLTMPLFDGMHEWPMGGSTPGAAATPGVFDGLQQQPPQQPKPPHAQPLQHHPQPPFMNPLIEPNLFSPEQPMGPRMHQHHQHQQQPLAPKDALLDGSMAPTFATHSPYHAPMHEITSRGSISDQSQRSYGSISSVSSNSSSGSGSGFSTRRASELDFSSGSPDRDRDMEQQKRERFLERNRVAANKCRRKKKEHTRQLESRCMDVTQANSALESEVGQLRSQILELKNELLKHSNCDDPAIKAHLARMVASLSKRSVSVSAPSSAGDDAPPPLSPATRSAAGRPSTPLISPPPPLPSQQPLRAEGQAAAFEFDDMVHLPNAAALKVEEDEEFLKESPSP</sequence>
<dbReference type="PROSITE" id="PS00036">
    <property type="entry name" value="BZIP_BASIC"/>
    <property type="match status" value="1"/>
</dbReference>
<evidence type="ECO:0000256" key="6">
    <source>
        <dbReference type="SAM" id="MobiDB-lite"/>
    </source>
</evidence>
<dbReference type="Pfam" id="PF00170">
    <property type="entry name" value="bZIP_1"/>
    <property type="match status" value="1"/>
</dbReference>
<evidence type="ECO:0000256" key="1">
    <source>
        <dbReference type="ARBA" id="ARBA00004123"/>
    </source>
</evidence>
<dbReference type="PANTHER" id="PTHR19304">
    <property type="entry name" value="CYCLIC-AMP RESPONSE ELEMENT BINDING PROTEIN"/>
    <property type="match status" value="1"/>
</dbReference>
<dbReference type="InterPro" id="IPR002112">
    <property type="entry name" value="Leuzip_Jun"/>
</dbReference>
<dbReference type="GeneID" id="37204937"/>
<dbReference type="InterPro" id="IPR046347">
    <property type="entry name" value="bZIP_sf"/>
</dbReference>
<organism evidence="8 9">
    <name type="scientific">Aspergillus homomorphus (strain CBS 101889)</name>
    <dbReference type="NCBI Taxonomy" id="1450537"/>
    <lineage>
        <taxon>Eukaryota</taxon>
        <taxon>Fungi</taxon>
        <taxon>Dikarya</taxon>
        <taxon>Ascomycota</taxon>
        <taxon>Pezizomycotina</taxon>
        <taxon>Eurotiomycetes</taxon>
        <taxon>Eurotiomycetidae</taxon>
        <taxon>Eurotiales</taxon>
        <taxon>Aspergillaceae</taxon>
        <taxon>Aspergillus</taxon>
        <taxon>Aspergillus subgen. Circumdati</taxon>
    </lineage>
</organism>
<evidence type="ECO:0000259" key="7">
    <source>
        <dbReference type="PROSITE" id="PS50217"/>
    </source>
</evidence>
<dbReference type="VEuPathDB" id="FungiDB:BO97DRAFT_478812"/>
<evidence type="ECO:0000256" key="5">
    <source>
        <dbReference type="ARBA" id="ARBA00023242"/>
    </source>
</evidence>
<name>A0A395HT15_ASPHC</name>
<feature type="compositionally biased region" description="Low complexity" evidence="6">
    <location>
        <begin position="53"/>
        <end position="64"/>
    </location>
</feature>
<gene>
    <name evidence="8" type="ORF">BO97DRAFT_478812</name>
</gene>
<proteinExistence type="predicted"/>
<evidence type="ECO:0000256" key="4">
    <source>
        <dbReference type="ARBA" id="ARBA00023163"/>
    </source>
</evidence>
<dbReference type="PROSITE" id="PS50217">
    <property type="entry name" value="BZIP"/>
    <property type="match status" value="1"/>
</dbReference>
<keyword evidence="2" id="KW-0805">Transcription regulation</keyword>
<dbReference type="SUPFAM" id="SSF57959">
    <property type="entry name" value="Leucine zipper domain"/>
    <property type="match status" value="1"/>
</dbReference>
<accession>A0A395HT15</accession>
<feature type="region of interest" description="Disordered" evidence="6">
    <location>
        <begin position="154"/>
        <end position="210"/>
    </location>
</feature>
<dbReference type="GO" id="GO:0003677">
    <property type="term" value="F:DNA binding"/>
    <property type="evidence" value="ECO:0007669"/>
    <property type="project" value="UniProtKB-KW"/>
</dbReference>
<dbReference type="GO" id="GO:0003700">
    <property type="term" value="F:DNA-binding transcription factor activity"/>
    <property type="evidence" value="ECO:0007669"/>
    <property type="project" value="InterPro"/>
</dbReference>
<dbReference type="STRING" id="1450537.A0A395HT15"/>
<protein>
    <recommendedName>
        <fullName evidence="7">BZIP domain-containing protein</fullName>
    </recommendedName>
</protein>
<feature type="compositionally biased region" description="Low complexity" evidence="6">
    <location>
        <begin position="162"/>
        <end position="187"/>
    </location>
</feature>
<dbReference type="EMBL" id="KZ824291">
    <property type="protein sequence ID" value="RAL10930.1"/>
    <property type="molecule type" value="Genomic_DNA"/>
</dbReference>
<dbReference type="InterPro" id="IPR051027">
    <property type="entry name" value="bZIP_transcription_factors"/>
</dbReference>
<evidence type="ECO:0000256" key="2">
    <source>
        <dbReference type="ARBA" id="ARBA00023015"/>
    </source>
</evidence>
<dbReference type="PRINTS" id="PR00043">
    <property type="entry name" value="LEUZIPPRJUN"/>
</dbReference>
<dbReference type="OrthoDB" id="295274at2759"/>
<dbReference type="RefSeq" id="XP_025550084.1">
    <property type="nucleotide sequence ID" value="XM_025700648.1"/>
</dbReference>
<evidence type="ECO:0000313" key="9">
    <source>
        <dbReference type="Proteomes" id="UP000248961"/>
    </source>
</evidence>
<dbReference type="GO" id="GO:0005634">
    <property type="term" value="C:nucleus"/>
    <property type="evidence" value="ECO:0007669"/>
    <property type="project" value="UniProtKB-SubCell"/>
</dbReference>
<dbReference type="InterPro" id="IPR004827">
    <property type="entry name" value="bZIP"/>
</dbReference>
<keyword evidence="5" id="KW-0539">Nucleus</keyword>
<reference evidence="8 9" key="1">
    <citation type="submission" date="2018-02" db="EMBL/GenBank/DDBJ databases">
        <title>The genomes of Aspergillus section Nigri reveals drivers in fungal speciation.</title>
        <authorList>
            <consortium name="DOE Joint Genome Institute"/>
            <person name="Vesth T.C."/>
            <person name="Nybo J."/>
            <person name="Theobald S."/>
            <person name="Brandl J."/>
            <person name="Frisvad J.C."/>
            <person name="Nielsen K.F."/>
            <person name="Lyhne E.K."/>
            <person name="Kogle M.E."/>
            <person name="Kuo A."/>
            <person name="Riley R."/>
            <person name="Clum A."/>
            <person name="Nolan M."/>
            <person name="Lipzen A."/>
            <person name="Salamov A."/>
            <person name="Henrissat B."/>
            <person name="Wiebenga A."/>
            <person name="De vries R.P."/>
            <person name="Grigoriev I.V."/>
            <person name="Mortensen U.H."/>
            <person name="Andersen M.R."/>
            <person name="Baker S.E."/>
        </authorList>
    </citation>
    <scope>NUCLEOTIDE SEQUENCE [LARGE SCALE GENOMIC DNA]</scope>
    <source>
        <strain evidence="8 9">CBS 101889</strain>
    </source>
</reference>